<reference evidence="3" key="1">
    <citation type="submission" date="2021-05" db="EMBL/GenBank/DDBJ databases">
        <authorList>
            <person name="Khan N."/>
        </authorList>
    </citation>
    <scope>NUCLEOTIDE SEQUENCE</scope>
</reference>
<keyword evidence="2" id="KW-0732">Signal</keyword>
<evidence type="ECO:0000256" key="1">
    <source>
        <dbReference type="SAM" id="MobiDB-lite"/>
    </source>
</evidence>
<feature type="signal peptide" evidence="2">
    <location>
        <begin position="1"/>
        <end position="18"/>
    </location>
</feature>
<name>A0A8J2NAL7_FUSEQ</name>
<proteinExistence type="predicted"/>
<feature type="region of interest" description="Disordered" evidence="1">
    <location>
        <begin position="61"/>
        <end position="109"/>
    </location>
</feature>
<feature type="chain" id="PRO_5035241954" evidence="2">
    <location>
        <begin position="19"/>
        <end position="184"/>
    </location>
</feature>
<evidence type="ECO:0000313" key="4">
    <source>
        <dbReference type="Proteomes" id="UP000693738"/>
    </source>
</evidence>
<feature type="compositionally biased region" description="Gly residues" evidence="1">
    <location>
        <begin position="73"/>
        <end position="85"/>
    </location>
</feature>
<comment type="caution">
    <text evidence="3">The sequence shown here is derived from an EMBL/GenBank/DDBJ whole genome shotgun (WGS) entry which is preliminary data.</text>
</comment>
<dbReference type="AlphaFoldDB" id="A0A8J2NAL7"/>
<organism evidence="3 4">
    <name type="scientific">Fusarium equiseti</name>
    <name type="common">Fusarium scirpi</name>
    <dbReference type="NCBI Taxonomy" id="61235"/>
    <lineage>
        <taxon>Eukaryota</taxon>
        <taxon>Fungi</taxon>
        <taxon>Dikarya</taxon>
        <taxon>Ascomycota</taxon>
        <taxon>Pezizomycotina</taxon>
        <taxon>Sordariomycetes</taxon>
        <taxon>Hypocreomycetidae</taxon>
        <taxon>Hypocreales</taxon>
        <taxon>Nectriaceae</taxon>
        <taxon>Fusarium</taxon>
        <taxon>Fusarium incarnatum-equiseti species complex</taxon>
    </lineage>
</organism>
<feature type="region of interest" description="Disordered" evidence="1">
    <location>
        <begin position="127"/>
        <end position="184"/>
    </location>
</feature>
<evidence type="ECO:0000256" key="2">
    <source>
        <dbReference type="SAM" id="SignalP"/>
    </source>
</evidence>
<sequence length="184" mass="18014">MTQLIKVLIILAATGALSAPVINPRQLGGEGQAADPLISDFDNAVGYAGENALIHVSHLMGGDAQEPDEPGLNNGGGGGGGGSSSGGPPPPPPGGRKVRMAKRQLDKLADGAADVMNAAGLTGEADLTETNGDAIDGQLTGDAGQLGEQLGEDEETIGEDAGNLVPEKLPNAPATGGAPGVPGV</sequence>
<dbReference type="Proteomes" id="UP000693738">
    <property type="component" value="Unassembled WGS sequence"/>
</dbReference>
<dbReference type="EMBL" id="CAJSTJ010000130">
    <property type="protein sequence ID" value="CAG7559896.1"/>
    <property type="molecule type" value="Genomic_DNA"/>
</dbReference>
<evidence type="ECO:0000313" key="3">
    <source>
        <dbReference type="EMBL" id="CAG7559896.1"/>
    </source>
</evidence>
<protein>
    <submittedName>
        <fullName evidence="3">Uncharacterized protein</fullName>
    </submittedName>
</protein>
<accession>A0A8J2NAL7</accession>
<gene>
    <name evidence="3" type="ORF">FEQUK3_LOCUS5579</name>
</gene>